<name>A0A1I1TGI2_9BACT</name>
<gene>
    <name evidence="2" type="ORF">SAMN02745121_00694</name>
</gene>
<feature type="transmembrane region" description="Helical" evidence="1">
    <location>
        <begin position="32"/>
        <end position="53"/>
    </location>
</feature>
<evidence type="ECO:0000313" key="3">
    <source>
        <dbReference type="Proteomes" id="UP000199400"/>
    </source>
</evidence>
<keyword evidence="3" id="KW-1185">Reference proteome</keyword>
<protein>
    <submittedName>
        <fullName evidence="2">NADH:ubiquinone oxidoreductase subunit 11 or 4L (Chain K)</fullName>
    </submittedName>
</protein>
<dbReference type="AlphaFoldDB" id="A0A1I1TGI2"/>
<organism evidence="2 3">
    <name type="scientific">Nannocystis exedens</name>
    <dbReference type="NCBI Taxonomy" id="54"/>
    <lineage>
        <taxon>Bacteria</taxon>
        <taxon>Pseudomonadati</taxon>
        <taxon>Myxococcota</taxon>
        <taxon>Polyangia</taxon>
        <taxon>Nannocystales</taxon>
        <taxon>Nannocystaceae</taxon>
        <taxon>Nannocystis</taxon>
    </lineage>
</organism>
<keyword evidence="1" id="KW-0472">Membrane</keyword>
<feature type="transmembrane region" description="Helical" evidence="1">
    <location>
        <begin position="59"/>
        <end position="78"/>
    </location>
</feature>
<keyword evidence="2" id="KW-0830">Ubiquinone</keyword>
<feature type="transmembrane region" description="Helical" evidence="1">
    <location>
        <begin position="6"/>
        <end position="23"/>
    </location>
</feature>
<dbReference type="Proteomes" id="UP000199400">
    <property type="component" value="Unassembled WGS sequence"/>
</dbReference>
<dbReference type="RefSeq" id="WP_096334097.1">
    <property type="nucleotide sequence ID" value="NZ_FOMX01000002.1"/>
</dbReference>
<reference evidence="3" key="1">
    <citation type="submission" date="2016-10" db="EMBL/GenBank/DDBJ databases">
        <authorList>
            <person name="Varghese N."/>
            <person name="Submissions S."/>
        </authorList>
    </citation>
    <scope>NUCLEOTIDE SEQUENCE [LARGE SCALE GENOMIC DNA]</scope>
    <source>
        <strain evidence="3">ATCC 25963</strain>
    </source>
</reference>
<keyword evidence="1" id="KW-1133">Transmembrane helix</keyword>
<dbReference type="EMBL" id="FOMX01000002">
    <property type="protein sequence ID" value="SFD57716.1"/>
    <property type="molecule type" value="Genomic_DNA"/>
</dbReference>
<sequence length="87" mass="8948">MPITHVYYLASGLWLLGLAGVLLRPDGWARTLALVVMLVGAATVLVGAARAWANADIHGLAALLLALAGAYAVVLATLSPEPDREGS</sequence>
<dbReference type="STRING" id="54.SAMN02745121_00694"/>
<keyword evidence="1" id="KW-0812">Transmembrane</keyword>
<dbReference type="Gene3D" id="1.10.287.3510">
    <property type="match status" value="1"/>
</dbReference>
<evidence type="ECO:0000256" key="1">
    <source>
        <dbReference type="SAM" id="Phobius"/>
    </source>
</evidence>
<proteinExistence type="predicted"/>
<accession>A0A1I1TGI2</accession>
<evidence type="ECO:0000313" key="2">
    <source>
        <dbReference type="EMBL" id="SFD57716.1"/>
    </source>
</evidence>